<dbReference type="EMBL" id="LAZR01013127">
    <property type="protein sequence ID" value="KKM23426.1"/>
    <property type="molecule type" value="Genomic_DNA"/>
</dbReference>
<accession>A0A0F9I733</accession>
<comment type="caution">
    <text evidence="1">The sequence shown here is derived from an EMBL/GenBank/DDBJ whole genome shotgun (WGS) entry which is preliminary data.</text>
</comment>
<protein>
    <recommendedName>
        <fullName evidence="2">Major tropism determinant N-terminal domain-containing protein</fullName>
    </recommendedName>
</protein>
<evidence type="ECO:0008006" key="2">
    <source>
        <dbReference type="Google" id="ProtNLM"/>
    </source>
</evidence>
<name>A0A0F9I733_9ZZZZ</name>
<organism evidence="1">
    <name type="scientific">marine sediment metagenome</name>
    <dbReference type="NCBI Taxonomy" id="412755"/>
    <lineage>
        <taxon>unclassified sequences</taxon>
        <taxon>metagenomes</taxon>
        <taxon>ecological metagenomes</taxon>
    </lineage>
</organism>
<sequence>MAVLQVARTANRWTGLSTDTKPTTVLFPGEVGNGSTFFETDTGLLYLTADGTTWVLKGFGAGVNEVTDTQAVAAAGNYGANDVLCSSASTGVVWNFANVVSAVGRSGYITKAQITCETTAQAHRLVLFLFDA</sequence>
<gene>
    <name evidence="1" type="ORF">LCGC14_1615360</name>
</gene>
<feature type="non-terminal residue" evidence="1">
    <location>
        <position position="132"/>
    </location>
</feature>
<dbReference type="AlphaFoldDB" id="A0A0F9I733"/>
<evidence type="ECO:0000313" key="1">
    <source>
        <dbReference type="EMBL" id="KKM23426.1"/>
    </source>
</evidence>
<proteinExistence type="predicted"/>
<reference evidence="1" key="1">
    <citation type="journal article" date="2015" name="Nature">
        <title>Complex archaea that bridge the gap between prokaryotes and eukaryotes.</title>
        <authorList>
            <person name="Spang A."/>
            <person name="Saw J.H."/>
            <person name="Jorgensen S.L."/>
            <person name="Zaremba-Niedzwiedzka K."/>
            <person name="Martijn J."/>
            <person name="Lind A.E."/>
            <person name="van Eijk R."/>
            <person name="Schleper C."/>
            <person name="Guy L."/>
            <person name="Ettema T.J."/>
        </authorList>
    </citation>
    <scope>NUCLEOTIDE SEQUENCE</scope>
</reference>